<reference evidence="2" key="1">
    <citation type="submission" date="2022-12" db="EMBL/GenBank/DDBJ databases">
        <authorList>
            <person name="Webb A."/>
        </authorList>
    </citation>
    <scope>NUCLEOTIDE SEQUENCE</scope>
    <source>
        <strain evidence="2">Hp1</strain>
    </source>
</reference>
<organism evidence="2 3">
    <name type="scientific">Hyaloperonospora brassicae</name>
    <name type="common">Brassica downy mildew</name>
    <name type="synonym">Peronospora brassicae</name>
    <dbReference type="NCBI Taxonomy" id="162125"/>
    <lineage>
        <taxon>Eukaryota</taxon>
        <taxon>Sar</taxon>
        <taxon>Stramenopiles</taxon>
        <taxon>Oomycota</taxon>
        <taxon>Peronosporomycetes</taxon>
        <taxon>Peronosporales</taxon>
        <taxon>Peronosporaceae</taxon>
        <taxon>Hyaloperonospora</taxon>
    </lineage>
</organism>
<keyword evidence="3" id="KW-1185">Reference proteome</keyword>
<feature type="compositionally biased region" description="Polar residues" evidence="1">
    <location>
        <begin position="1327"/>
        <end position="1339"/>
    </location>
</feature>
<proteinExistence type="predicted"/>
<evidence type="ECO:0000313" key="3">
    <source>
        <dbReference type="Proteomes" id="UP001162031"/>
    </source>
</evidence>
<feature type="region of interest" description="Disordered" evidence="1">
    <location>
        <begin position="1321"/>
        <end position="1351"/>
    </location>
</feature>
<feature type="compositionally biased region" description="Acidic residues" evidence="1">
    <location>
        <begin position="482"/>
        <end position="496"/>
    </location>
</feature>
<gene>
    <name evidence="2" type="ORF">HBR001_LOCUS6719</name>
</gene>
<name>A0AAV0UKK8_HYABA</name>
<evidence type="ECO:0000256" key="1">
    <source>
        <dbReference type="SAM" id="MobiDB-lite"/>
    </source>
</evidence>
<evidence type="ECO:0000313" key="2">
    <source>
        <dbReference type="EMBL" id="CAI5736105.1"/>
    </source>
</evidence>
<dbReference type="Proteomes" id="UP001162031">
    <property type="component" value="Unassembled WGS sequence"/>
</dbReference>
<comment type="caution">
    <text evidence="2">The sequence shown here is derived from an EMBL/GenBank/DDBJ whole genome shotgun (WGS) entry which is preliminary data.</text>
</comment>
<feature type="region of interest" description="Disordered" evidence="1">
    <location>
        <begin position="457"/>
        <end position="496"/>
    </location>
</feature>
<sequence>MASATSATRLFDIQRIVGVPATSSSLPALEVSSMAVYTTDKKQLLALAVSEEVPQPSTSRVKSDAASAAAGGAADATRNFLLLRTIEEDERIRFWRFPVCSTAKQLRAGKAERLAALEFSPEGDWLAALSPRKNRLHVIPVLKLVANQRRAMLAASCPDRHRRRVNSHSHHPELLSVCQAAMTTQMASYLRATNEFGGLNGARYHSQVAGDDEQMSTLEFAPGIGTITCVRWWRALNGKNYCLVGGSESLISIVNVEENAEECRCELVQAGTIVSIDLLYEKFRKECRTSMLVKTKTDDEVNDEERDAGGSGVRYYRVVLEKKCQVRANVASTKEKYTRQDEGLTQATSTLKIVTTSGGSSSSSESTFTTTNDVGLSSPFGSAKTPKYVVKTFPQHFLEDLDFRPQRIKKNSPQVCLYPINDTLSSESSLAMYDCKKGRANVYSNFHWRPKGEYEMPSLLPSSCDGTDKRGEAKSSNSNGVQEEEAQDLESSSENDEVVDVDLTYCSTDIMLLQGRTSKSNKTVATWVSLPSHQAADEGIVKAHIVHYLSLHGNEKIERVVQSTVRSRGRLQRGGASVGGSQPGEAEVIYVLQTKHHVYECRPQWSRLALFKALCAQSIALRDALSIGYALGIDMASLCQVVANTLYTSVIDGSVNADAQLIQWVRDLFEESRIVPSGAIEQLTAMGGVQSAIDYARHVLAKPVRESSYDESERRRIAYLLVELVLRQQLQKHKSFDTGAGHVLSGQDKQDEARTTWLVEFLETNLDYVTSDVVDLCLSQSDVEKAILVATRRNEVPQALEKIVQEGLAACVSEQMLRYLLRTGHAATLTCPQSRLILRSFPIEIQAEVLLAHPPSILQHRGWLERNAPSISRTLCRELTAKIDPTQPESSGYIPFATMEKRSSTGPYSDVSTSEYIRTSPEEHVELYLTLLLRLSCNSDRSGEQSMDDDTENDGACSQAKLEMLLKDLATQYRPPIMVARCVDYENWTAAACIYEAHGELVEALECRLQSHNTHNAKLLRSRSVEGTALSTNAITCHALASEDSIGTSVPDVEFHEQMREELFGLLRSLVVRSHSSEAISDQVRAAILARILVKWFDYGLQSAELETFLVDADVFPHVSSLLAQIFFFEVVRSIPRPESVGLAVSTSSEGYGDSFDDRDKEWVLQCQHLSFSGQFLFRVCVSFLEKDQVSQALSGPSPLSPMIQLKLVKTNVVKNDLSHTFVHIAPHSAQALGKTDPLETHMKVFTCGHLFPKRVFEEEVVPEFDKRMSVLPIPLSATKEAFVREFKRGASETPCPVCSFNKISELVFQQYNTRQALQHKERLDGQTGSVATSDSPRQIRSARPHTQKPDMPYYFLHRKASERLGYSTVGGSSTHEAWEWSEQRLP</sequence>
<dbReference type="EMBL" id="CANTFL010001296">
    <property type="protein sequence ID" value="CAI5736105.1"/>
    <property type="molecule type" value="Genomic_DNA"/>
</dbReference>
<protein>
    <submittedName>
        <fullName evidence="2">Uncharacterized protein</fullName>
    </submittedName>
</protein>
<accession>A0AAV0UKK8</accession>